<evidence type="ECO:0000256" key="1">
    <source>
        <dbReference type="SAM" id="MobiDB-lite"/>
    </source>
</evidence>
<organism evidence="2 3">
    <name type="scientific">Gulo gulo</name>
    <name type="common">Wolverine</name>
    <name type="synonym">Gluton</name>
    <dbReference type="NCBI Taxonomy" id="48420"/>
    <lineage>
        <taxon>Eukaryota</taxon>
        <taxon>Metazoa</taxon>
        <taxon>Chordata</taxon>
        <taxon>Craniata</taxon>
        <taxon>Vertebrata</taxon>
        <taxon>Euteleostomi</taxon>
        <taxon>Mammalia</taxon>
        <taxon>Eutheria</taxon>
        <taxon>Laurasiatheria</taxon>
        <taxon>Carnivora</taxon>
        <taxon>Caniformia</taxon>
        <taxon>Musteloidea</taxon>
        <taxon>Mustelidae</taxon>
        <taxon>Guloninae</taxon>
        <taxon>Gulo</taxon>
    </lineage>
</organism>
<keyword evidence="3" id="KW-1185">Reference proteome</keyword>
<name>A0A9X9LVI9_GULGU</name>
<dbReference type="EMBL" id="CYRY02021487">
    <property type="protein sequence ID" value="VCW97368.1"/>
    <property type="molecule type" value="Genomic_DNA"/>
</dbReference>
<accession>A0A9X9LVI9</accession>
<feature type="region of interest" description="Disordered" evidence="1">
    <location>
        <begin position="70"/>
        <end position="103"/>
    </location>
</feature>
<evidence type="ECO:0000313" key="3">
    <source>
        <dbReference type="Proteomes" id="UP000269945"/>
    </source>
</evidence>
<feature type="non-terminal residue" evidence="2">
    <location>
        <position position="1"/>
    </location>
</feature>
<dbReference type="Proteomes" id="UP000269945">
    <property type="component" value="Unassembled WGS sequence"/>
</dbReference>
<protein>
    <submittedName>
        <fullName evidence="2">Uncharacterized protein</fullName>
    </submittedName>
</protein>
<reference evidence="2 3" key="1">
    <citation type="submission" date="2018-10" db="EMBL/GenBank/DDBJ databases">
        <authorList>
            <person name="Ekblom R."/>
            <person name="Jareborg N."/>
        </authorList>
    </citation>
    <scope>NUCLEOTIDE SEQUENCE [LARGE SCALE GENOMIC DNA]</scope>
    <source>
        <tissue evidence="2">Muscle</tissue>
    </source>
</reference>
<proteinExistence type="predicted"/>
<comment type="caution">
    <text evidence="2">The sequence shown here is derived from an EMBL/GenBank/DDBJ whole genome shotgun (WGS) entry which is preliminary data.</text>
</comment>
<sequence>GLRPHCHFISILSERVCRYARRNTAESNLRHIRSSSPTSIMNFCLSPSQDRAPGAEWGWPSSAHLSSRGPAGYSWAPPSPSQQPWVRGPQPSIQRGSRGFLSEGPWGGVATPCLHPRHWQEGAGHQHSGGPWTLLGCGLYTGSWSKVPALSSPGNRQTCSAHLGNAGDWATTGCAAHSEP</sequence>
<dbReference type="AlphaFoldDB" id="A0A9X9LVI9"/>
<evidence type="ECO:0000313" key="2">
    <source>
        <dbReference type="EMBL" id="VCW97368.1"/>
    </source>
</evidence>
<gene>
    <name evidence="2" type="ORF">BN2614_LOCUS4</name>
</gene>